<accession>A0ABM8W6V7</accession>
<dbReference type="EMBL" id="CAJVQB010001564">
    <property type="protein sequence ID" value="CAG8541033.1"/>
    <property type="molecule type" value="Genomic_DNA"/>
</dbReference>
<name>A0ABM8W6V7_GIGMA</name>
<gene>
    <name evidence="1" type="ORF">GMARGA_LOCUS4082</name>
</gene>
<reference evidence="1 2" key="1">
    <citation type="submission" date="2021-06" db="EMBL/GenBank/DDBJ databases">
        <authorList>
            <person name="Kallberg Y."/>
            <person name="Tangrot J."/>
            <person name="Rosling A."/>
        </authorList>
    </citation>
    <scope>NUCLEOTIDE SEQUENCE [LARGE SCALE GENOMIC DNA]</scope>
    <source>
        <strain evidence="1 2">120-4 pot B 10/14</strain>
    </source>
</reference>
<dbReference type="PANTHER" id="PTHR31252">
    <property type="entry name" value="DUF4419 DOMAIN-CONTAINING PROTEIN"/>
    <property type="match status" value="1"/>
</dbReference>
<dbReference type="Proteomes" id="UP000789901">
    <property type="component" value="Unassembled WGS sequence"/>
</dbReference>
<sequence length="341" mass="38668">MTTSRSTQKITDKVIQKNELLEHVDIKDYFGQHLKFHTISFDYMKNLDSNSTKIIKLPATQHGLISAIIHAYTLHQHLRISPDDIWLTVAQGVSKHIWINKERFRHLFVDHEGKKIIEVDVHNYLFYKNEIIFGDWLRAIEELSNNVDKQVKISGLKQLLECDFSTSTNASTTASKIVLLDSMKGYFVYRLPGGCGIPKITLEGTLTDWLHLQEKVAKLRNLGLDLDFWLDRLEPVIAQFTETYKGNVGERYWSMIFSQVPFGSFETTATWSGWIASLLPYDSKNSKITKNLITCDVVPSGLVSVPVEFTLEGPPFNLNCVAGFLGARQDIVDGENMGSAP</sequence>
<evidence type="ECO:0000313" key="1">
    <source>
        <dbReference type="EMBL" id="CAG8541033.1"/>
    </source>
</evidence>
<organism evidence="1 2">
    <name type="scientific">Gigaspora margarita</name>
    <dbReference type="NCBI Taxonomy" id="4874"/>
    <lineage>
        <taxon>Eukaryota</taxon>
        <taxon>Fungi</taxon>
        <taxon>Fungi incertae sedis</taxon>
        <taxon>Mucoromycota</taxon>
        <taxon>Glomeromycotina</taxon>
        <taxon>Glomeromycetes</taxon>
        <taxon>Diversisporales</taxon>
        <taxon>Gigasporaceae</taxon>
        <taxon>Gigaspora</taxon>
    </lineage>
</organism>
<protein>
    <submittedName>
        <fullName evidence="1">38618_t:CDS:1</fullName>
    </submittedName>
</protein>
<dbReference type="InterPro" id="IPR025533">
    <property type="entry name" value="DUF4419"/>
</dbReference>
<dbReference type="PANTHER" id="PTHR31252:SF11">
    <property type="entry name" value="DUF4419 DOMAIN-CONTAINING PROTEIN"/>
    <property type="match status" value="1"/>
</dbReference>
<keyword evidence="2" id="KW-1185">Reference proteome</keyword>
<evidence type="ECO:0000313" key="2">
    <source>
        <dbReference type="Proteomes" id="UP000789901"/>
    </source>
</evidence>
<dbReference type="Pfam" id="PF14388">
    <property type="entry name" value="DUF4419"/>
    <property type="match status" value="1"/>
</dbReference>
<comment type="caution">
    <text evidence="1">The sequence shown here is derived from an EMBL/GenBank/DDBJ whole genome shotgun (WGS) entry which is preliminary data.</text>
</comment>
<proteinExistence type="predicted"/>